<evidence type="ECO:0000256" key="5">
    <source>
        <dbReference type="ARBA" id="ARBA00022777"/>
    </source>
</evidence>
<dbReference type="PANTHER" id="PTHR21064">
    <property type="entry name" value="AMINOGLYCOSIDE PHOSPHOTRANSFERASE DOMAIN-CONTAINING PROTEIN-RELATED"/>
    <property type="match status" value="1"/>
</dbReference>
<evidence type="ECO:0000259" key="10">
    <source>
        <dbReference type="PROSITE" id="PS50011"/>
    </source>
</evidence>
<comment type="similarity">
    <text evidence="2">Belongs to the aminoglycoside phosphotransferase family.</text>
</comment>
<comment type="caution">
    <text evidence="11">The sequence shown here is derived from an EMBL/GenBank/DDBJ whole genome shotgun (WGS) entry which is preliminary data.</text>
</comment>
<dbReference type="GO" id="GO:0005524">
    <property type="term" value="F:ATP binding"/>
    <property type="evidence" value="ECO:0007669"/>
    <property type="project" value="InterPro"/>
</dbReference>
<evidence type="ECO:0000256" key="7">
    <source>
        <dbReference type="ARBA" id="ARBA00037368"/>
    </source>
</evidence>
<dbReference type="PANTHER" id="PTHR21064:SF1">
    <property type="entry name" value="HYDROXYLYSINE KINASE"/>
    <property type="match status" value="1"/>
</dbReference>
<dbReference type="EC" id="2.7.1.81" evidence="8"/>
<sequence>MTVGRLDQDLMAVDDKHHVRMVREVCESFRQEVAPKLHLLPKHIIHGDASYSNIVVTPEKEIGLIDFGEMRAILATSLS</sequence>
<dbReference type="Gene3D" id="3.90.1200.10">
    <property type="match status" value="1"/>
</dbReference>
<evidence type="ECO:0000256" key="8">
    <source>
        <dbReference type="ARBA" id="ARBA00038873"/>
    </source>
</evidence>
<evidence type="ECO:0000256" key="1">
    <source>
        <dbReference type="ARBA" id="ARBA00004496"/>
    </source>
</evidence>
<dbReference type="AlphaFoldDB" id="A0A9W9ZV59"/>
<evidence type="ECO:0000313" key="12">
    <source>
        <dbReference type="Proteomes" id="UP001163046"/>
    </source>
</evidence>
<dbReference type="PROSITE" id="PS50011">
    <property type="entry name" value="PROTEIN_KINASE_DOM"/>
    <property type="match status" value="1"/>
</dbReference>
<dbReference type="GO" id="GO:0047992">
    <property type="term" value="F:hydroxylysine kinase activity"/>
    <property type="evidence" value="ECO:0007669"/>
    <property type="project" value="UniProtKB-EC"/>
</dbReference>
<dbReference type="InterPro" id="IPR011009">
    <property type="entry name" value="Kinase-like_dom_sf"/>
</dbReference>
<dbReference type="SUPFAM" id="SSF56112">
    <property type="entry name" value="Protein kinase-like (PK-like)"/>
    <property type="match status" value="1"/>
</dbReference>
<dbReference type="InterPro" id="IPR000719">
    <property type="entry name" value="Prot_kinase_dom"/>
</dbReference>
<dbReference type="OrthoDB" id="9973935at2759"/>
<feature type="domain" description="Protein kinase" evidence="10">
    <location>
        <begin position="1"/>
        <end position="79"/>
    </location>
</feature>
<dbReference type="Pfam" id="PF01636">
    <property type="entry name" value="APH"/>
    <property type="match status" value="1"/>
</dbReference>
<evidence type="ECO:0000256" key="3">
    <source>
        <dbReference type="ARBA" id="ARBA00022490"/>
    </source>
</evidence>
<comment type="catalytic activity">
    <reaction evidence="6">
        <text>(5R)-5-hydroxy-L-lysine + GTP = (5R)-5-phosphooxy-L-lysine + GDP + H(+)</text>
        <dbReference type="Rhea" id="RHEA:19049"/>
        <dbReference type="ChEBI" id="CHEBI:15378"/>
        <dbReference type="ChEBI" id="CHEBI:37565"/>
        <dbReference type="ChEBI" id="CHEBI:57882"/>
        <dbReference type="ChEBI" id="CHEBI:58189"/>
        <dbReference type="ChEBI" id="CHEBI:58357"/>
        <dbReference type="EC" id="2.7.1.81"/>
    </reaction>
</comment>
<dbReference type="InterPro" id="IPR050249">
    <property type="entry name" value="Pseudomonas-type_ThrB"/>
</dbReference>
<keyword evidence="5" id="KW-0418">Kinase</keyword>
<evidence type="ECO:0000256" key="9">
    <source>
        <dbReference type="ARBA" id="ARBA00040505"/>
    </source>
</evidence>
<keyword evidence="3" id="KW-0963">Cytoplasm</keyword>
<evidence type="ECO:0000256" key="2">
    <source>
        <dbReference type="ARBA" id="ARBA00006219"/>
    </source>
</evidence>
<protein>
    <recommendedName>
        <fullName evidence="9">Hydroxylysine kinase</fullName>
        <ecNumber evidence="8">2.7.1.81</ecNumber>
    </recommendedName>
</protein>
<evidence type="ECO:0000313" key="11">
    <source>
        <dbReference type="EMBL" id="KAJ7388105.1"/>
    </source>
</evidence>
<evidence type="ECO:0000256" key="6">
    <source>
        <dbReference type="ARBA" id="ARBA00036820"/>
    </source>
</evidence>
<organism evidence="11 12">
    <name type="scientific">Desmophyllum pertusum</name>
    <dbReference type="NCBI Taxonomy" id="174260"/>
    <lineage>
        <taxon>Eukaryota</taxon>
        <taxon>Metazoa</taxon>
        <taxon>Cnidaria</taxon>
        <taxon>Anthozoa</taxon>
        <taxon>Hexacorallia</taxon>
        <taxon>Scleractinia</taxon>
        <taxon>Caryophylliina</taxon>
        <taxon>Caryophylliidae</taxon>
        <taxon>Desmophyllum</taxon>
    </lineage>
</organism>
<name>A0A9W9ZV59_9CNID</name>
<reference evidence="11" key="1">
    <citation type="submission" date="2023-01" db="EMBL/GenBank/DDBJ databases">
        <title>Genome assembly of the deep-sea coral Lophelia pertusa.</title>
        <authorList>
            <person name="Herrera S."/>
            <person name="Cordes E."/>
        </authorList>
    </citation>
    <scope>NUCLEOTIDE SEQUENCE</scope>
    <source>
        <strain evidence="11">USNM1676648</strain>
        <tissue evidence="11">Polyp</tissue>
    </source>
</reference>
<accession>A0A9W9ZV59</accession>
<dbReference type="InterPro" id="IPR002575">
    <property type="entry name" value="Aminoglycoside_PTrfase"/>
</dbReference>
<comment type="subcellular location">
    <subcellularLocation>
        <location evidence="1">Cytoplasm</location>
    </subcellularLocation>
</comment>
<keyword evidence="12" id="KW-1185">Reference proteome</keyword>
<gene>
    <name evidence="11" type="ORF">OS493_039789</name>
</gene>
<comment type="function">
    <text evidence="7">Catalyzes the GTP-dependent phosphorylation of 5-hydroxy-L-lysine.</text>
</comment>
<dbReference type="GO" id="GO:0005737">
    <property type="term" value="C:cytoplasm"/>
    <property type="evidence" value="ECO:0007669"/>
    <property type="project" value="UniProtKB-SubCell"/>
</dbReference>
<dbReference type="GO" id="GO:0004672">
    <property type="term" value="F:protein kinase activity"/>
    <property type="evidence" value="ECO:0007669"/>
    <property type="project" value="InterPro"/>
</dbReference>
<dbReference type="EMBL" id="MU825637">
    <property type="protein sequence ID" value="KAJ7388105.1"/>
    <property type="molecule type" value="Genomic_DNA"/>
</dbReference>
<keyword evidence="4" id="KW-0808">Transferase</keyword>
<dbReference type="Proteomes" id="UP001163046">
    <property type="component" value="Unassembled WGS sequence"/>
</dbReference>
<evidence type="ECO:0000256" key="4">
    <source>
        <dbReference type="ARBA" id="ARBA00022679"/>
    </source>
</evidence>
<proteinExistence type="inferred from homology"/>